<gene>
    <name evidence="1" type="ORF">QWY31_06275</name>
</gene>
<name>A0ABT8F3Y7_9BACT</name>
<dbReference type="Proteomes" id="UP001168552">
    <property type="component" value="Unassembled WGS sequence"/>
</dbReference>
<dbReference type="Pfam" id="PF13689">
    <property type="entry name" value="DUF4154"/>
    <property type="match status" value="1"/>
</dbReference>
<reference evidence="1" key="1">
    <citation type="submission" date="2023-06" db="EMBL/GenBank/DDBJ databases">
        <title>Cytophagales bacterium Strain LB-30, isolated from soil.</title>
        <authorList>
            <person name="Liu B."/>
        </authorList>
    </citation>
    <scope>NUCLEOTIDE SEQUENCE</scope>
    <source>
        <strain evidence="1">LB-30</strain>
    </source>
</reference>
<proteinExistence type="predicted"/>
<organism evidence="1 2">
    <name type="scientific">Shiella aurantiaca</name>
    <dbReference type="NCBI Taxonomy" id="3058365"/>
    <lineage>
        <taxon>Bacteria</taxon>
        <taxon>Pseudomonadati</taxon>
        <taxon>Bacteroidota</taxon>
        <taxon>Cytophagia</taxon>
        <taxon>Cytophagales</taxon>
        <taxon>Shiellaceae</taxon>
        <taxon>Shiella</taxon>
    </lineage>
</organism>
<accession>A0ABT8F3Y7</accession>
<keyword evidence="2" id="KW-1185">Reference proteome</keyword>
<evidence type="ECO:0000313" key="2">
    <source>
        <dbReference type="Proteomes" id="UP001168552"/>
    </source>
</evidence>
<sequence>MLLFSYVVYSQDYKQTQNRVKSIYLYNFLKDIQWEGTSATEVSICLLGKDELFLELEKLTGNRKVQNKGITIKLVKSPSECTTCDLLFVEEGFGGDMPNSGLKCPSLVITSGFFLKDFSTIALLYHENRLQFYVNKELCEANGIKVSSQLFSLANQNIVKQ</sequence>
<evidence type="ECO:0000313" key="1">
    <source>
        <dbReference type="EMBL" id="MDN4165098.1"/>
    </source>
</evidence>
<dbReference type="InterPro" id="IPR025293">
    <property type="entry name" value="YfiR/HmsC-like"/>
</dbReference>
<dbReference type="EMBL" id="JAUHJS010000003">
    <property type="protein sequence ID" value="MDN4165098.1"/>
    <property type="molecule type" value="Genomic_DNA"/>
</dbReference>
<dbReference type="RefSeq" id="WP_320003627.1">
    <property type="nucleotide sequence ID" value="NZ_JAUHJS010000003.1"/>
</dbReference>
<comment type="caution">
    <text evidence="1">The sequence shown here is derived from an EMBL/GenBank/DDBJ whole genome shotgun (WGS) entry which is preliminary data.</text>
</comment>
<protein>
    <submittedName>
        <fullName evidence="1">YfiR family protein</fullName>
    </submittedName>
</protein>